<evidence type="ECO:0000313" key="3">
    <source>
        <dbReference type="Proteomes" id="UP000756132"/>
    </source>
</evidence>
<dbReference type="EMBL" id="CP090163">
    <property type="protein sequence ID" value="UJO11908.1"/>
    <property type="molecule type" value="Genomic_DNA"/>
</dbReference>
<organism evidence="2 3">
    <name type="scientific">Passalora fulva</name>
    <name type="common">Tomato leaf mold</name>
    <name type="synonym">Cladosporium fulvum</name>
    <dbReference type="NCBI Taxonomy" id="5499"/>
    <lineage>
        <taxon>Eukaryota</taxon>
        <taxon>Fungi</taxon>
        <taxon>Dikarya</taxon>
        <taxon>Ascomycota</taxon>
        <taxon>Pezizomycotina</taxon>
        <taxon>Dothideomycetes</taxon>
        <taxon>Dothideomycetidae</taxon>
        <taxon>Mycosphaerellales</taxon>
        <taxon>Mycosphaerellaceae</taxon>
        <taxon>Fulvia</taxon>
    </lineage>
</organism>
<dbReference type="AlphaFoldDB" id="A0A9Q8P3G2"/>
<accession>A0A9Q8P3G2</accession>
<name>A0A9Q8P3G2_PASFU</name>
<dbReference type="RefSeq" id="XP_047756274.1">
    <property type="nucleotide sequence ID" value="XM_047899574.1"/>
</dbReference>
<feature type="region of interest" description="Disordered" evidence="1">
    <location>
        <begin position="63"/>
        <end position="174"/>
    </location>
</feature>
<evidence type="ECO:0000256" key="1">
    <source>
        <dbReference type="SAM" id="MobiDB-lite"/>
    </source>
</evidence>
<dbReference type="Proteomes" id="UP000756132">
    <property type="component" value="Chromosome 1"/>
</dbReference>
<dbReference type="OrthoDB" id="5403747at2759"/>
<gene>
    <name evidence="2" type="ORF">CLAFUR5_00426</name>
</gene>
<keyword evidence="3" id="KW-1185">Reference proteome</keyword>
<feature type="compositionally biased region" description="Acidic residues" evidence="1">
    <location>
        <begin position="94"/>
        <end position="103"/>
    </location>
</feature>
<dbReference type="OMA" id="TEVYHER"/>
<dbReference type="KEGG" id="ffu:CLAFUR5_00426"/>
<protein>
    <submittedName>
        <fullName evidence="2">Uncharacterized protein</fullName>
    </submittedName>
</protein>
<reference evidence="2" key="1">
    <citation type="submission" date="2021-12" db="EMBL/GenBank/DDBJ databases">
        <authorList>
            <person name="Zaccaron A."/>
            <person name="Stergiopoulos I."/>
        </authorList>
    </citation>
    <scope>NUCLEOTIDE SEQUENCE</scope>
    <source>
        <strain evidence="2">Race5_Kim</strain>
    </source>
</reference>
<feature type="compositionally biased region" description="Basic and acidic residues" evidence="1">
    <location>
        <begin position="126"/>
        <end position="138"/>
    </location>
</feature>
<evidence type="ECO:0000313" key="2">
    <source>
        <dbReference type="EMBL" id="UJO11908.1"/>
    </source>
</evidence>
<feature type="compositionally biased region" description="Basic and acidic residues" evidence="1">
    <location>
        <begin position="162"/>
        <end position="174"/>
    </location>
</feature>
<dbReference type="GeneID" id="71980304"/>
<reference evidence="2" key="2">
    <citation type="journal article" date="2022" name="Microb. Genom.">
        <title>A chromosome-scale genome assembly of the tomato pathogen Cladosporium fulvum reveals a compartmentalized genome architecture and the presence of a dispensable chromosome.</title>
        <authorList>
            <person name="Zaccaron A.Z."/>
            <person name="Chen L.H."/>
            <person name="Samaras A."/>
            <person name="Stergiopoulos I."/>
        </authorList>
    </citation>
    <scope>NUCLEOTIDE SEQUENCE</scope>
    <source>
        <strain evidence="2">Race5_Kim</strain>
    </source>
</reference>
<proteinExistence type="predicted"/>
<sequence length="174" mass="18076">MSAAATKTETAFTARDFQLLAKAMNCMKTELAVDYAKFAELSGLKNANSAKASWHALKKKIDKAGEGSVSYSGEPDTAGAPPKSKKRKSTANDEGGDDGEGEEIAAPAKAVKKGRKPKAPSAAAKAKAEAEAVDSIEKADEENGEDVADVKEEVGGEDEGGEEAKVKDEAANED</sequence>